<dbReference type="SUPFAM" id="SSF48452">
    <property type="entry name" value="TPR-like"/>
    <property type="match status" value="1"/>
</dbReference>
<dbReference type="InterPro" id="IPR012944">
    <property type="entry name" value="SusD_RagB_dom"/>
</dbReference>
<comment type="subcellular location">
    <subcellularLocation>
        <location evidence="1">Cell outer membrane</location>
    </subcellularLocation>
</comment>
<keyword evidence="9" id="KW-1185">Reference proteome</keyword>
<dbReference type="Pfam" id="PF14322">
    <property type="entry name" value="SusD-like_3"/>
    <property type="match status" value="1"/>
</dbReference>
<reference evidence="9" key="1">
    <citation type="journal article" date="2019" name="Int. J. Syst. Evol. Microbiol.">
        <title>The Global Catalogue of Microorganisms (GCM) 10K type strain sequencing project: providing services to taxonomists for standard genome sequencing and annotation.</title>
        <authorList>
            <consortium name="The Broad Institute Genomics Platform"/>
            <consortium name="The Broad Institute Genome Sequencing Center for Infectious Disease"/>
            <person name="Wu L."/>
            <person name="Ma J."/>
        </authorList>
    </citation>
    <scope>NUCLEOTIDE SEQUENCE [LARGE SCALE GENOMIC DNA]</scope>
    <source>
        <strain evidence="9">KCTC 42662</strain>
    </source>
</reference>
<dbReference type="InterPro" id="IPR011990">
    <property type="entry name" value="TPR-like_helical_dom_sf"/>
</dbReference>
<gene>
    <name evidence="8" type="ORF">ACFSR5_17075</name>
</gene>
<comment type="caution">
    <text evidence="8">The sequence shown here is derived from an EMBL/GenBank/DDBJ whole genome shotgun (WGS) entry which is preliminary data.</text>
</comment>
<evidence type="ECO:0000259" key="7">
    <source>
        <dbReference type="Pfam" id="PF14322"/>
    </source>
</evidence>
<feature type="domain" description="RagB/SusD" evidence="6">
    <location>
        <begin position="402"/>
        <end position="531"/>
    </location>
</feature>
<keyword evidence="5" id="KW-0998">Cell outer membrane</keyword>
<evidence type="ECO:0000256" key="2">
    <source>
        <dbReference type="ARBA" id="ARBA00006275"/>
    </source>
</evidence>
<feature type="domain" description="SusD-like N-terminal" evidence="7">
    <location>
        <begin position="22"/>
        <end position="171"/>
    </location>
</feature>
<protein>
    <submittedName>
        <fullName evidence="8">RagB/SusD family nutrient uptake outer membrane protein</fullName>
    </submittedName>
</protein>
<dbReference type="EMBL" id="JBHULR010000015">
    <property type="protein sequence ID" value="MFD2549365.1"/>
    <property type="molecule type" value="Genomic_DNA"/>
</dbReference>
<dbReference type="Pfam" id="PF07980">
    <property type="entry name" value="SusD_RagB"/>
    <property type="match status" value="1"/>
</dbReference>
<comment type="similarity">
    <text evidence="2">Belongs to the SusD family.</text>
</comment>
<evidence type="ECO:0000256" key="5">
    <source>
        <dbReference type="ARBA" id="ARBA00023237"/>
    </source>
</evidence>
<organism evidence="8 9">
    <name type="scientific">Sphingobacterium suaedae</name>
    <dbReference type="NCBI Taxonomy" id="1686402"/>
    <lineage>
        <taxon>Bacteria</taxon>
        <taxon>Pseudomonadati</taxon>
        <taxon>Bacteroidota</taxon>
        <taxon>Sphingobacteriia</taxon>
        <taxon>Sphingobacteriales</taxon>
        <taxon>Sphingobacteriaceae</taxon>
        <taxon>Sphingobacterium</taxon>
    </lineage>
</organism>
<keyword evidence="4" id="KW-0472">Membrane</keyword>
<evidence type="ECO:0000313" key="8">
    <source>
        <dbReference type="EMBL" id="MFD2549365.1"/>
    </source>
</evidence>
<evidence type="ECO:0000256" key="4">
    <source>
        <dbReference type="ARBA" id="ARBA00023136"/>
    </source>
</evidence>
<evidence type="ECO:0000256" key="3">
    <source>
        <dbReference type="ARBA" id="ARBA00022729"/>
    </source>
</evidence>
<proteinExistence type="inferred from homology"/>
<name>A0ABW5KNA8_9SPHI</name>
<dbReference type="PROSITE" id="PS51257">
    <property type="entry name" value="PROKAR_LIPOPROTEIN"/>
    <property type="match status" value="1"/>
</dbReference>
<sequence>MRKLPIYTMMIALLAISGCKRDFLDVSSPSAVDQEFVFSSPEEAYKVMMGCYEIWRGANNGLFYDLDAVGSDAETHPESYDAQTRHIPEGLYASELAIDYPNAVNAWANLYKVANRANLIMEAIAAKPEYQQALTGSTATDWTQLYGEAAVFRAYAYFNLIRYFGDVPYFDVPITTLGQTDSAALSSRDFIYDQELENLQKVEPFMYRLGEGGVNAERFSRTFVQGFIGKMALFAGGYSLRRTDFDYGSVSLEQKGTEQWEAHYARRSDYKTYYELAKTYLKACLDNPGSAYLITADPRGEAFNNPFQYNFQYNMNLQVSPESLYEVGETQGKFSERPYAFGRPSNGGGSNAYPCKSYGQSRLFPAFYYGDFDPADVRRDVTVAVTVNSGAASEVLVNFTPGSRSQGGLPNNKWDESRMANPYTVTQRQSGVNWVQMRMADVILMLAEVYAELGEEASAKTELTKIRARAFKSADQSQKVTAYIGALSGASLREAIQQERKLEFAGEGLRRYDLIRTGKMPEKIKAVRDLQKEMIAGLQSKGYYTFDNGNTISNYIYVKAMNVTTVGMSKMLTTECTVSETDPTHPLRYPGWRGNCDLWTAQNFLPSNGNRNLAIKGLFKHIDPDGAEAAALVADGYVKTAWGINIVTYKDQYGSNIFKGYTDAHYAAGAPPRYLLPLSSETILRSNGLISNGYGFAQQ</sequence>
<dbReference type="RefSeq" id="WP_380905682.1">
    <property type="nucleotide sequence ID" value="NZ_JBHUEG010000012.1"/>
</dbReference>
<dbReference type="Proteomes" id="UP001597545">
    <property type="component" value="Unassembled WGS sequence"/>
</dbReference>
<dbReference type="Gene3D" id="1.25.40.390">
    <property type="match status" value="1"/>
</dbReference>
<evidence type="ECO:0000256" key="1">
    <source>
        <dbReference type="ARBA" id="ARBA00004442"/>
    </source>
</evidence>
<evidence type="ECO:0000259" key="6">
    <source>
        <dbReference type="Pfam" id="PF07980"/>
    </source>
</evidence>
<evidence type="ECO:0000313" key="9">
    <source>
        <dbReference type="Proteomes" id="UP001597545"/>
    </source>
</evidence>
<dbReference type="InterPro" id="IPR033985">
    <property type="entry name" value="SusD-like_N"/>
</dbReference>
<keyword evidence="3" id="KW-0732">Signal</keyword>
<accession>A0ABW5KNA8</accession>